<protein>
    <submittedName>
        <fullName evidence="2">Uncharacterized protein</fullName>
    </submittedName>
</protein>
<evidence type="ECO:0000313" key="2">
    <source>
        <dbReference type="EMBL" id="KZV33890.1"/>
    </source>
</evidence>
<dbReference type="Proteomes" id="UP000250235">
    <property type="component" value="Unassembled WGS sequence"/>
</dbReference>
<dbReference type="AlphaFoldDB" id="A0A2Z7BHY7"/>
<feature type="compositionally biased region" description="Basic and acidic residues" evidence="1">
    <location>
        <begin position="10"/>
        <end position="22"/>
    </location>
</feature>
<evidence type="ECO:0000313" key="3">
    <source>
        <dbReference type="Proteomes" id="UP000250235"/>
    </source>
</evidence>
<evidence type="ECO:0000256" key="1">
    <source>
        <dbReference type="SAM" id="MobiDB-lite"/>
    </source>
</evidence>
<feature type="region of interest" description="Disordered" evidence="1">
    <location>
        <begin position="1"/>
        <end position="22"/>
    </location>
</feature>
<organism evidence="2 3">
    <name type="scientific">Dorcoceras hygrometricum</name>
    <dbReference type="NCBI Taxonomy" id="472368"/>
    <lineage>
        <taxon>Eukaryota</taxon>
        <taxon>Viridiplantae</taxon>
        <taxon>Streptophyta</taxon>
        <taxon>Embryophyta</taxon>
        <taxon>Tracheophyta</taxon>
        <taxon>Spermatophyta</taxon>
        <taxon>Magnoliopsida</taxon>
        <taxon>eudicotyledons</taxon>
        <taxon>Gunneridae</taxon>
        <taxon>Pentapetalae</taxon>
        <taxon>asterids</taxon>
        <taxon>lamiids</taxon>
        <taxon>Lamiales</taxon>
        <taxon>Gesneriaceae</taxon>
        <taxon>Didymocarpoideae</taxon>
        <taxon>Trichosporeae</taxon>
        <taxon>Loxocarpinae</taxon>
        <taxon>Dorcoceras</taxon>
    </lineage>
</organism>
<accession>A0A2Z7BHY7</accession>
<sequence length="171" mass="19704">MGSTDPRHKKQEEEYEVKPQYEEHSKSINHIRQCNISIVQCMKGLPRIIGLLAEAPLCPARLPAAPAMGSTDPRHKKQEEEYEVKPQYEEHSKSINHIRQCNISIVQCMKGLPRIIGRQIAQRLNCADIIDHHHLVIFRCDYSADHHKAVWYSGTTTQLATTSKQRWTFHA</sequence>
<proteinExistence type="predicted"/>
<reference evidence="2 3" key="1">
    <citation type="journal article" date="2015" name="Proc. Natl. Acad. Sci. U.S.A.">
        <title>The resurrection genome of Boea hygrometrica: A blueprint for survival of dehydration.</title>
        <authorList>
            <person name="Xiao L."/>
            <person name="Yang G."/>
            <person name="Zhang L."/>
            <person name="Yang X."/>
            <person name="Zhao S."/>
            <person name="Ji Z."/>
            <person name="Zhou Q."/>
            <person name="Hu M."/>
            <person name="Wang Y."/>
            <person name="Chen M."/>
            <person name="Xu Y."/>
            <person name="Jin H."/>
            <person name="Xiao X."/>
            <person name="Hu G."/>
            <person name="Bao F."/>
            <person name="Hu Y."/>
            <person name="Wan P."/>
            <person name="Li L."/>
            <person name="Deng X."/>
            <person name="Kuang T."/>
            <person name="Xiang C."/>
            <person name="Zhu J.K."/>
            <person name="Oliver M.J."/>
            <person name="He Y."/>
        </authorList>
    </citation>
    <scope>NUCLEOTIDE SEQUENCE [LARGE SCALE GENOMIC DNA]</scope>
    <source>
        <strain evidence="3">cv. XS01</strain>
    </source>
</reference>
<keyword evidence="3" id="KW-1185">Reference proteome</keyword>
<name>A0A2Z7BHY7_9LAMI</name>
<dbReference type="EMBL" id="KV005654">
    <property type="protein sequence ID" value="KZV33890.1"/>
    <property type="molecule type" value="Genomic_DNA"/>
</dbReference>
<gene>
    <name evidence="2" type="ORF">F511_11100</name>
</gene>